<protein>
    <submittedName>
        <fullName evidence="3">Site-specific integrase</fullName>
    </submittedName>
</protein>
<gene>
    <name evidence="3" type="ORF">PM085_19325</name>
</gene>
<dbReference type="InterPro" id="IPR050090">
    <property type="entry name" value="Tyrosine_recombinase_XerCD"/>
</dbReference>
<dbReference type="Proteomes" id="UP001210528">
    <property type="component" value="Unassembled WGS sequence"/>
</dbReference>
<accession>A0ABT4Z876</accession>
<keyword evidence="4" id="KW-1185">Reference proteome</keyword>
<dbReference type="RefSeq" id="WP_271970727.1">
    <property type="nucleotide sequence ID" value="NZ_JAQLUK010000095.1"/>
</dbReference>
<dbReference type="Pfam" id="PF00589">
    <property type="entry name" value="Phage_integrase"/>
    <property type="match status" value="2"/>
</dbReference>
<dbReference type="PANTHER" id="PTHR30349">
    <property type="entry name" value="PHAGE INTEGRASE-RELATED"/>
    <property type="match status" value="1"/>
</dbReference>
<dbReference type="InterPro" id="IPR002104">
    <property type="entry name" value="Integrase_catalytic"/>
</dbReference>
<organism evidence="3 4">
    <name type="scientific">Halorubrum ezzemoulense</name>
    <name type="common">Halorubrum chaoviator</name>
    <dbReference type="NCBI Taxonomy" id="337243"/>
    <lineage>
        <taxon>Archaea</taxon>
        <taxon>Methanobacteriati</taxon>
        <taxon>Methanobacteriota</taxon>
        <taxon>Stenosarchaea group</taxon>
        <taxon>Halobacteria</taxon>
        <taxon>Halobacteriales</taxon>
        <taxon>Haloferacaceae</taxon>
        <taxon>Halorubrum</taxon>
    </lineage>
</organism>
<dbReference type="SUPFAM" id="SSF56349">
    <property type="entry name" value="DNA breaking-rejoining enzymes"/>
    <property type="match status" value="1"/>
</dbReference>
<feature type="domain" description="Tyr recombinase" evidence="2">
    <location>
        <begin position="140"/>
        <end position="357"/>
    </location>
</feature>
<evidence type="ECO:0000259" key="2">
    <source>
        <dbReference type="PROSITE" id="PS51898"/>
    </source>
</evidence>
<comment type="caution">
    <text evidence="3">The sequence shown here is derived from an EMBL/GenBank/DDBJ whole genome shotgun (WGS) entry which is preliminary data.</text>
</comment>
<dbReference type="PROSITE" id="PS51898">
    <property type="entry name" value="TYR_RECOMBINASE"/>
    <property type="match status" value="1"/>
</dbReference>
<dbReference type="InterPro" id="IPR013762">
    <property type="entry name" value="Integrase-like_cat_sf"/>
</dbReference>
<evidence type="ECO:0000313" key="4">
    <source>
        <dbReference type="Proteomes" id="UP001210528"/>
    </source>
</evidence>
<keyword evidence="1" id="KW-0233">DNA recombination</keyword>
<evidence type="ECO:0000256" key="1">
    <source>
        <dbReference type="ARBA" id="ARBA00023172"/>
    </source>
</evidence>
<evidence type="ECO:0000313" key="3">
    <source>
        <dbReference type="EMBL" id="MDB2294364.1"/>
    </source>
</evidence>
<sequence length="361" mass="41487">MSTRLGLTESGQRRYKPLEDCREDIKKYAKFIRNTSKDESRKKRDVASGGKIIRHLRCYDHWLDDNHLESPRDIVPVDVEDLSVDLADNFFGTTPRERFDAIKTFHHWLARRTGNDPFQDLVGSDFELYKETEQEQLVKDEDYPVTDEQVELMMENCGSPKRRNQLIIKFMYQTGVRRGEAAGIELEDLDRDTRTLHVREEVAKYGKERYVAWQPSLDPLLDHYIDEGLRKALLAGKDSDNLFIGERGADLSGEAINNMVKTAAQNAGINQTIYADANAKREINGEDENGDPIYGEPIENRWQITSHNIRVGFGTRMVENDCDIYKLSKAMGHSSVEVTEKRYAKPKPDIALEDVRKFGPN</sequence>
<dbReference type="PANTHER" id="PTHR30349:SF64">
    <property type="entry name" value="PROPHAGE INTEGRASE INTD-RELATED"/>
    <property type="match status" value="1"/>
</dbReference>
<reference evidence="3 4" key="1">
    <citation type="submission" date="2023-01" db="EMBL/GenBank/DDBJ databases">
        <title>Halorubrum ezzemoulense from Santa Pola, Spain.</title>
        <authorList>
            <person name="Feng Y."/>
            <person name="Louyakis A.S."/>
            <person name="Gogarten J.P."/>
        </authorList>
    </citation>
    <scope>NUCLEOTIDE SEQUENCE [LARGE SCALE GENOMIC DNA]</scope>
    <source>
        <strain evidence="3 4">AMM015</strain>
    </source>
</reference>
<dbReference type="EMBL" id="JAQLUK010000095">
    <property type="protein sequence ID" value="MDB2294364.1"/>
    <property type="molecule type" value="Genomic_DNA"/>
</dbReference>
<dbReference type="Gene3D" id="1.10.443.10">
    <property type="entry name" value="Intergrase catalytic core"/>
    <property type="match status" value="1"/>
</dbReference>
<dbReference type="CDD" id="cd00397">
    <property type="entry name" value="DNA_BRE_C"/>
    <property type="match status" value="1"/>
</dbReference>
<dbReference type="InterPro" id="IPR011010">
    <property type="entry name" value="DNA_brk_join_enz"/>
</dbReference>
<proteinExistence type="predicted"/>
<name>A0ABT4Z876_HALEZ</name>